<evidence type="ECO:0000256" key="12">
    <source>
        <dbReference type="ARBA" id="ARBA00023288"/>
    </source>
</evidence>
<dbReference type="SUPFAM" id="SSF161084">
    <property type="entry name" value="MAPEG domain-like"/>
    <property type="match status" value="1"/>
</dbReference>
<dbReference type="GO" id="GO:0005635">
    <property type="term" value="C:nuclear envelope"/>
    <property type="evidence" value="ECO:0007669"/>
    <property type="project" value="TreeGrafter"/>
</dbReference>
<comment type="caution">
    <text evidence="22">The sequence shown here is derived from an EMBL/GenBank/DDBJ whole genome shotgun (WGS) entry which is preliminary data.</text>
</comment>
<dbReference type="PANTHER" id="PTHR10250">
    <property type="entry name" value="MICROSOMAL GLUTATHIONE S-TRANSFERASE"/>
    <property type="match status" value="1"/>
</dbReference>
<evidence type="ECO:0000256" key="20">
    <source>
        <dbReference type="ARBA" id="ARBA00076908"/>
    </source>
</evidence>
<keyword evidence="3 21" id="KW-0812">Transmembrane</keyword>
<keyword evidence="12" id="KW-0449">Lipoprotein</keyword>
<keyword evidence="2" id="KW-0808">Transferase</keyword>
<feature type="transmembrane region" description="Helical" evidence="21">
    <location>
        <begin position="124"/>
        <end position="144"/>
    </location>
</feature>
<keyword evidence="9 21" id="KW-0472">Membrane</keyword>
<evidence type="ECO:0000256" key="1">
    <source>
        <dbReference type="ARBA" id="ARBA00004374"/>
    </source>
</evidence>
<dbReference type="Proteomes" id="UP000716291">
    <property type="component" value="Unassembled WGS sequence"/>
</dbReference>
<evidence type="ECO:0000313" key="23">
    <source>
        <dbReference type="Proteomes" id="UP000716291"/>
    </source>
</evidence>
<dbReference type="InterPro" id="IPR001129">
    <property type="entry name" value="Membr-assoc_MAPEG"/>
</dbReference>
<evidence type="ECO:0000256" key="7">
    <source>
        <dbReference type="ARBA" id="ARBA00023098"/>
    </source>
</evidence>
<evidence type="ECO:0000256" key="21">
    <source>
        <dbReference type="SAM" id="Phobius"/>
    </source>
</evidence>
<evidence type="ECO:0000256" key="14">
    <source>
        <dbReference type="ARBA" id="ARBA00037916"/>
    </source>
</evidence>
<comment type="subcellular location">
    <subcellularLocation>
        <location evidence="1">Mitochondrion outer membrane</location>
        <topology evidence="1">Multi-pass membrane protein</topology>
    </subcellularLocation>
</comment>
<dbReference type="EC" id="4.4.1.20" evidence="15"/>
<evidence type="ECO:0000256" key="9">
    <source>
        <dbReference type="ARBA" id="ARBA00023136"/>
    </source>
</evidence>
<dbReference type="AlphaFoldDB" id="A0A9P6X9N6"/>
<evidence type="ECO:0000256" key="15">
    <source>
        <dbReference type="ARBA" id="ARBA00039056"/>
    </source>
</evidence>
<evidence type="ECO:0000256" key="19">
    <source>
        <dbReference type="ARBA" id="ARBA00075145"/>
    </source>
</evidence>
<evidence type="ECO:0000256" key="5">
    <source>
        <dbReference type="ARBA" id="ARBA00022989"/>
    </source>
</evidence>
<comment type="catalytic activity">
    <reaction evidence="17">
        <text>15-deoxy-Delta(12,14)-prostaglandin J2 + glutathione = 15-deoxy-Delta(12,14)-prostaglandin J2-S-(R)-glutathione</text>
        <dbReference type="Rhea" id="RHEA:75963"/>
        <dbReference type="ChEBI" id="CHEBI:57925"/>
        <dbReference type="ChEBI" id="CHEBI:85236"/>
        <dbReference type="ChEBI" id="CHEBI:194498"/>
    </reaction>
    <physiologicalReaction direction="left-to-right" evidence="17">
        <dbReference type="Rhea" id="RHEA:75964"/>
    </physiologicalReaction>
</comment>
<name>A0A9P6X9N6_RHIOR</name>
<evidence type="ECO:0000256" key="16">
    <source>
        <dbReference type="ARBA" id="ARBA00049298"/>
    </source>
</evidence>
<protein>
    <recommendedName>
        <fullName evidence="18">Glutathione S-transferase 3, mitochondrial</fullName>
        <ecNumber evidence="15">4.4.1.20</ecNumber>
    </recommendedName>
    <alternativeName>
        <fullName evidence="19">Glutathione peroxidase MGST3</fullName>
    </alternativeName>
    <alternativeName>
        <fullName evidence="20">LTC4 synthase MGST3</fullName>
    </alternativeName>
</protein>
<accession>A0A9P6X9N6</accession>
<evidence type="ECO:0000256" key="18">
    <source>
        <dbReference type="ARBA" id="ARBA00069748"/>
    </source>
</evidence>
<keyword evidence="8" id="KW-0496">Mitochondrion</keyword>
<keyword evidence="4" id="KW-1000">Mitochondrion outer membrane</keyword>
<dbReference type="GO" id="GO:0004364">
    <property type="term" value="F:glutathione transferase activity"/>
    <property type="evidence" value="ECO:0007669"/>
    <property type="project" value="TreeGrafter"/>
</dbReference>
<dbReference type="OrthoDB" id="410651at2759"/>
<dbReference type="GO" id="GO:0005741">
    <property type="term" value="C:mitochondrial outer membrane"/>
    <property type="evidence" value="ECO:0007669"/>
    <property type="project" value="UniProtKB-SubCell"/>
</dbReference>
<dbReference type="EMBL" id="JAANQT010000818">
    <property type="protein sequence ID" value="KAG1308172.1"/>
    <property type="molecule type" value="Genomic_DNA"/>
</dbReference>
<dbReference type="PANTHER" id="PTHR10250:SF26">
    <property type="entry name" value="GLUTATHIONE S-TRANSFERASE 3, MITOCHONDRIAL"/>
    <property type="match status" value="1"/>
</dbReference>
<keyword evidence="5 21" id="KW-1133">Transmembrane helix</keyword>
<evidence type="ECO:0000256" key="10">
    <source>
        <dbReference type="ARBA" id="ARBA00023139"/>
    </source>
</evidence>
<evidence type="ECO:0000313" key="22">
    <source>
        <dbReference type="EMBL" id="KAG1308172.1"/>
    </source>
</evidence>
<evidence type="ECO:0000256" key="8">
    <source>
        <dbReference type="ARBA" id="ARBA00023128"/>
    </source>
</evidence>
<dbReference type="Gene3D" id="1.20.120.550">
    <property type="entry name" value="Membrane associated eicosanoid/glutathione metabolism-like domain"/>
    <property type="match status" value="1"/>
</dbReference>
<evidence type="ECO:0000256" key="11">
    <source>
        <dbReference type="ARBA" id="ARBA00023239"/>
    </source>
</evidence>
<evidence type="ECO:0000256" key="4">
    <source>
        <dbReference type="ARBA" id="ARBA00022787"/>
    </source>
</evidence>
<comment type="pathway">
    <text evidence="13">Lipid metabolism; leukotriene C4 biosynthesis.</text>
</comment>
<dbReference type="FunFam" id="1.20.120.550:FF:000004">
    <property type="entry name" value="Microsomal glutathione S-transferase 3"/>
    <property type="match status" value="1"/>
</dbReference>
<dbReference type="GO" id="GO:0005783">
    <property type="term" value="C:endoplasmic reticulum"/>
    <property type="evidence" value="ECO:0007669"/>
    <property type="project" value="TreeGrafter"/>
</dbReference>
<comment type="catalytic activity">
    <reaction evidence="16">
        <text>leukotriene C4 = leukotriene A4 + glutathione</text>
        <dbReference type="Rhea" id="RHEA:17617"/>
        <dbReference type="ChEBI" id="CHEBI:57463"/>
        <dbReference type="ChEBI" id="CHEBI:57925"/>
        <dbReference type="ChEBI" id="CHEBI:57973"/>
        <dbReference type="EC" id="4.4.1.20"/>
    </reaction>
    <physiologicalReaction direction="right-to-left" evidence="16">
        <dbReference type="Rhea" id="RHEA:17619"/>
    </physiologicalReaction>
</comment>
<feature type="transmembrane region" description="Helical" evidence="21">
    <location>
        <begin position="12"/>
        <end position="29"/>
    </location>
</feature>
<keyword evidence="23" id="KW-1185">Reference proteome</keyword>
<evidence type="ECO:0000256" key="2">
    <source>
        <dbReference type="ARBA" id="ARBA00022679"/>
    </source>
</evidence>
<comment type="pathway">
    <text evidence="14">Lipid metabolism; arachidonate metabolism.</text>
</comment>
<reference evidence="22" key="1">
    <citation type="journal article" date="2020" name="Microb. Genom.">
        <title>Genetic diversity of clinical and environmental Mucorales isolates obtained from an investigation of mucormycosis cases among solid organ transplant recipients.</title>
        <authorList>
            <person name="Nguyen M.H."/>
            <person name="Kaul D."/>
            <person name="Muto C."/>
            <person name="Cheng S.J."/>
            <person name="Richter R.A."/>
            <person name="Bruno V.M."/>
            <person name="Liu G."/>
            <person name="Beyhan S."/>
            <person name="Sundermann A.J."/>
            <person name="Mounaud S."/>
            <person name="Pasculle A.W."/>
            <person name="Nierman W.C."/>
            <person name="Driscoll E."/>
            <person name="Cumbie R."/>
            <person name="Clancy C.J."/>
            <person name="Dupont C.L."/>
        </authorList>
    </citation>
    <scope>NUCLEOTIDE SEQUENCE</scope>
    <source>
        <strain evidence="22">GL11</strain>
    </source>
</reference>
<dbReference type="InterPro" id="IPR050997">
    <property type="entry name" value="MAPEG"/>
</dbReference>
<evidence type="ECO:0000256" key="3">
    <source>
        <dbReference type="ARBA" id="ARBA00022692"/>
    </source>
</evidence>
<keyword evidence="11" id="KW-0456">Lyase</keyword>
<gene>
    <name evidence="22" type="ORF">G6F64_006243</name>
</gene>
<evidence type="ECO:0000256" key="6">
    <source>
        <dbReference type="ARBA" id="ARBA00023002"/>
    </source>
</evidence>
<proteinExistence type="predicted"/>
<keyword evidence="10" id="KW-0564">Palmitate</keyword>
<keyword evidence="6" id="KW-0560">Oxidoreductase</keyword>
<dbReference type="GO" id="GO:0006629">
    <property type="term" value="P:lipid metabolic process"/>
    <property type="evidence" value="ECO:0007669"/>
    <property type="project" value="UniProtKB-KW"/>
</dbReference>
<dbReference type="GO" id="GO:0004464">
    <property type="term" value="F:leukotriene-C4 synthase activity"/>
    <property type="evidence" value="ECO:0007669"/>
    <property type="project" value="UniProtKB-EC"/>
</dbReference>
<evidence type="ECO:0000256" key="17">
    <source>
        <dbReference type="ARBA" id="ARBA00051411"/>
    </source>
</evidence>
<dbReference type="GO" id="GO:0004602">
    <property type="term" value="F:glutathione peroxidase activity"/>
    <property type="evidence" value="ECO:0007669"/>
    <property type="project" value="TreeGrafter"/>
</dbReference>
<keyword evidence="7" id="KW-0443">Lipid metabolism</keyword>
<evidence type="ECO:0000256" key="13">
    <source>
        <dbReference type="ARBA" id="ARBA00037884"/>
    </source>
</evidence>
<dbReference type="InterPro" id="IPR023352">
    <property type="entry name" value="MAPEG-like_dom_sf"/>
</dbReference>
<organism evidence="22 23">
    <name type="scientific">Rhizopus oryzae</name>
    <name type="common">Mucormycosis agent</name>
    <name type="synonym">Rhizopus arrhizus var. delemar</name>
    <dbReference type="NCBI Taxonomy" id="64495"/>
    <lineage>
        <taxon>Eukaryota</taxon>
        <taxon>Fungi</taxon>
        <taxon>Fungi incertae sedis</taxon>
        <taxon>Mucoromycota</taxon>
        <taxon>Mucoromycotina</taxon>
        <taxon>Mucoromycetes</taxon>
        <taxon>Mucorales</taxon>
        <taxon>Mucorineae</taxon>
        <taxon>Rhizopodaceae</taxon>
        <taxon>Rhizopus</taxon>
    </lineage>
</organism>
<dbReference type="Pfam" id="PF01124">
    <property type="entry name" value="MAPEG"/>
    <property type="match status" value="1"/>
</dbReference>
<sequence>MGALIIPSEYGYVLAVATLSVLHLGVLTFKVGKARKAANVPYPYAYAEQSQAEKDPLKHIFNCAQRAHQNSLEVFPIYSTLLLIGGLKYPCISSAAGLVFLAGRAVYASNYSTGKVEKRTRGGFFTAGLVALLITTSLTIYHLVMN</sequence>